<proteinExistence type="inferred from homology"/>
<dbReference type="Pfam" id="PF00106">
    <property type="entry name" value="adh_short"/>
    <property type="match status" value="1"/>
</dbReference>
<dbReference type="PRINTS" id="PR00080">
    <property type="entry name" value="SDRFAMILY"/>
</dbReference>
<sequence length="263" mass="28717">MNDLYGKIVMITGASSGIGESLAYEAAKKGATLILSARRENRLKEVKEQCNKISTSDVYVYPLDMSDPDAIEETMVKIESSVGKIDVLINNAGFGHTEEFIAYDLNKAENMFRVNVLGVMYLSQLVAIQMADRKSGHIINVGSIAGKIATPKSAVYSASKFAVIGFSNALRLELKPLNIKVTTINPGPVDTAFFDEFDPSGSYLEKIGAFVLTSEEVAKKTINIIGTNKREVNLPWSLGVAARLYSLFPSLGDYLILSQFDKK</sequence>
<dbReference type="SUPFAM" id="SSF51735">
    <property type="entry name" value="NAD(P)-binding Rossmann-fold domains"/>
    <property type="match status" value="1"/>
</dbReference>
<dbReference type="PANTHER" id="PTHR44196">
    <property type="entry name" value="DEHYDROGENASE/REDUCTASE SDR FAMILY MEMBER 7B"/>
    <property type="match status" value="1"/>
</dbReference>
<dbReference type="InterPro" id="IPR020904">
    <property type="entry name" value="Sc_DH/Rdtase_CS"/>
</dbReference>
<reference evidence="4 5" key="1">
    <citation type="submission" date="2017-02" db="EMBL/GenBank/DDBJ databases">
        <authorList>
            <person name="Peterson S.W."/>
        </authorList>
    </citation>
    <scope>NUCLEOTIDE SEQUENCE [LARGE SCALE GENOMIC DNA]</scope>
    <source>
        <strain evidence="4 5">42ea</strain>
    </source>
</reference>
<dbReference type="Gene3D" id="3.40.50.720">
    <property type="entry name" value="NAD(P)-binding Rossmann-like Domain"/>
    <property type="match status" value="1"/>
</dbReference>
<keyword evidence="2" id="KW-0560">Oxidoreductase</keyword>
<gene>
    <name evidence="4" type="ORF">FM115_01595</name>
</gene>
<dbReference type="AlphaFoldDB" id="A0A1R4ILI4"/>
<name>A0A1R4ILI4_9LACT</name>
<evidence type="ECO:0000313" key="5">
    <source>
        <dbReference type="Proteomes" id="UP000195611"/>
    </source>
</evidence>
<organism evidence="4 5">
    <name type="scientific">Marinilactibacillus psychrotolerans 42ea</name>
    <dbReference type="NCBI Taxonomy" id="1255609"/>
    <lineage>
        <taxon>Bacteria</taxon>
        <taxon>Bacillati</taxon>
        <taxon>Bacillota</taxon>
        <taxon>Bacilli</taxon>
        <taxon>Lactobacillales</taxon>
        <taxon>Carnobacteriaceae</taxon>
        <taxon>Marinilactibacillus</taxon>
    </lineage>
</organism>
<evidence type="ECO:0000256" key="3">
    <source>
        <dbReference type="RuleBase" id="RU000363"/>
    </source>
</evidence>
<dbReference type="PANTHER" id="PTHR44196:SF1">
    <property type="entry name" value="DEHYDROGENASE_REDUCTASE SDR FAMILY MEMBER 7B"/>
    <property type="match status" value="1"/>
</dbReference>
<dbReference type="GO" id="GO:0016616">
    <property type="term" value="F:oxidoreductase activity, acting on the CH-OH group of donors, NAD or NADP as acceptor"/>
    <property type="evidence" value="ECO:0007669"/>
    <property type="project" value="UniProtKB-ARBA"/>
</dbReference>
<dbReference type="InterPro" id="IPR002347">
    <property type="entry name" value="SDR_fam"/>
</dbReference>
<dbReference type="PROSITE" id="PS00061">
    <property type="entry name" value="ADH_SHORT"/>
    <property type="match status" value="1"/>
</dbReference>
<dbReference type="PRINTS" id="PR00081">
    <property type="entry name" value="GDHRDH"/>
</dbReference>
<dbReference type="EMBL" id="FUKW01000028">
    <property type="protein sequence ID" value="SJN20589.1"/>
    <property type="molecule type" value="Genomic_DNA"/>
</dbReference>
<accession>A0A1R4ILI4</accession>
<dbReference type="GeneID" id="96911613"/>
<protein>
    <submittedName>
        <fullName evidence="4">Short-chain dehydrogenase/reductase SDR</fullName>
    </submittedName>
</protein>
<dbReference type="Proteomes" id="UP000195611">
    <property type="component" value="Unassembled WGS sequence"/>
</dbReference>
<evidence type="ECO:0000256" key="2">
    <source>
        <dbReference type="ARBA" id="ARBA00023002"/>
    </source>
</evidence>
<dbReference type="PIRSF" id="PIRSF000126">
    <property type="entry name" value="11-beta-HSD1"/>
    <property type="match status" value="1"/>
</dbReference>
<evidence type="ECO:0000256" key="1">
    <source>
        <dbReference type="ARBA" id="ARBA00006484"/>
    </source>
</evidence>
<comment type="similarity">
    <text evidence="1 3">Belongs to the short-chain dehydrogenases/reductases (SDR) family.</text>
</comment>
<dbReference type="InterPro" id="IPR036291">
    <property type="entry name" value="NAD(P)-bd_dom_sf"/>
</dbReference>
<dbReference type="RefSeq" id="WP_087057107.1">
    <property type="nucleotide sequence ID" value="NZ_FUKW01000028.1"/>
</dbReference>
<evidence type="ECO:0000313" key="4">
    <source>
        <dbReference type="EMBL" id="SJN20589.1"/>
    </source>
</evidence>
<dbReference type="FunFam" id="3.40.50.720:FF:000047">
    <property type="entry name" value="NADP-dependent L-serine/L-allo-threonine dehydrogenase"/>
    <property type="match status" value="1"/>
</dbReference>
<dbReference type="GO" id="GO:0016020">
    <property type="term" value="C:membrane"/>
    <property type="evidence" value="ECO:0007669"/>
    <property type="project" value="TreeGrafter"/>
</dbReference>